<feature type="domain" description="VWFD" evidence="5">
    <location>
        <begin position="222"/>
        <end position="321"/>
    </location>
</feature>
<sequence length="321" mass="37200">MGIWYHCYRLACPVLDCPNNLIKQIPNKCCPECIHPSPREYRTTVPQNPRIQGYCTFQIRRYEIGDFWHHDPCTRCHCQSGGIQCRRFTCPIRQCHKSAKLLFRKNICCPFCGYSISKNESNNFTNYSEFRSEKIADKQNFGIENSGKITTCIHKLPNGNVLIRKHNSFWKANDCLNCYCRLGKTKCERENCFPQEPFTCPKGSKKIKLIGKCCKFCEQYESTCTIFGGSNYETFDGLNFTFNGNKSYVLTQECGFDDENEIDGDEQLPNFSVTAHNMQNSKNNEEIYTGRISIILKIQNSQRPLILQIGNKVLKKFKIFH</sequence>
<dbReference type="PANTHER" id="PTHR46698:SF4">
    <property type="entry name" value="CROSSVEINLESS 2"/>
    <property type="match status" value="1"/>
</dbReference>
<dbReference type="InterPro" id="IPR052424">
    <property type="entry name" value="Kielin_Chordin-BMP_Reg"/>
</dbReference>
<dbReference type="Gene3D" id="6.20.200.20">
    <property type="match status" value="2"/>
</dbReference>
<dbReference type="PROSITE" id="PS50184">
    <property type="entry name" value="VWFC_2"/>
    <property type="match status" value="2"/>
</dbReference>
<dbReference type="WBParaSite" id="PDA_v2.g4836.t1">
    <property type="protein sequence ID" value="PDA_v2.g4836.t1"/>
    <property type="gene ID" value="PDA_v2.g4836"/>
</dbReference>
<feature type="domain" description="VWFC" evidence="4">
    <location>
        <begin position="53"/>
        <end position="113"/>
    </location>
</feature>
<evidence type="ECO:0000313" key="7">
    <source>
        <dbReference type="WBParaSite" id="PDA_v2.g4836.t1"/>
    </source>
</evidence>
<evidence type="ECO:0000256" key="3">
    <source>
        <dbReference type="ARBA" id="ARBA00022729"/>
    </source>
</evidence>
<dbReference type="AlphaFoldDB" id="A0A914QMJ4"/>
<reference evidence="7" key="1">
    <citation type="submission" date="2022-11" db="UniProtKB">
        <authorList>
            <consortium name="WormBaseParasite"/>
        </authorList>
    </citation>
    <scope>IDENTIFICATION</scope>
</reference>
<dbReference type="SMART" id="SM00214">
    <property type="entry name" value="VWC"/>
    <property type="match status" value="2"/>
</dbReference>
<dbReference type="PROSITE" id="PS01208">
    <property type="entry name" value="VWFC_1"/>
    <property type="match status" value="2"/>
</dbReference>
<keyword evidence="6" id="KW-1185">Reference proteome</keyword>
<dbReference type="InterPro" id="IPR001846">
    <property type="entry name" value="VWF_type-D"/>
</dbReference>
<accession>A0A914QMJ4</accession>
<evidence type="ECO:0000256" key="2">
    <source>
        <dbReference type="ARBA" id="ARBA00022525"/>
    </source>
</evidence>
<protein>
    <submittedName>
        <fullName evidence="7">VWFC domain-containing protein</fullName>
    </submittedName>
</protein>
<dbReference type="PROSITE" id="PS51233">
    <property type="entry name" value="VWFD"/>
    <property type="match status" value="1"/>
</dbReference>
<dbReference type="GO" id="GO:0005576">
    <property type="term" value="C:extracellular region"/>
    <property type="evidence" value="ECO:0007669"/>
    <property type="project" value="UniProtKB-SubCell"/>
</dbReference>
<dbReference type="Proteomes" id="UP000887578">
    <property type="component" value="Unplaced"/>
</dbReference>
<dbReference type="InterPro" id="IPR001007">
    <property type="entry name" value="VWF_dom"/>
</dbReference>
<dbReference type="Pfam" id="PF00094">
    <property type="entry name" value="VWD"/>
    <property type="match status" value="1"/>
</dbReference>
<evidence type="ECO:0000256" key="1">
    <source>
        <dbReference type="ARBA" id="ARBA00004613"/>
    </source>
</evidence>
<name>A0A914QMJ4_9BILA</name>
<evidence type="ECO:0000259" key="4">
    <source>
        <dbReference type="PROSITE" id="PS50184"/>
    </source>
</evidence>
<proteinExistence type="predicted"/>
<dbReference type="PANTHER" id="PTHR46698">
    <property type="entry name" value="CROSSVEINLESS 2"/>
    <property type="match status" value="1"/>
</dbReference>
<evidence type="ECO:0000259" key="5">
    <source>
        <dbReference type="PROSITE" id="PS51233"/>
    </source>
</evidence>
<comment type="subcellular location">
    <subcellularLocation>
        <location evidence="1">Secreted</location>
    </subcellularLocation>
</comment>
<keyword evidence="3" id="KW-0732">Signal</keyword>
<feature type="domain" description="VWFC" evidence="4">
    <location>
        <begin position="150"/>
        <end position="218"/>
    </location>
</feature>
<dbReference type="SUPFAM" id="SSF57603">
    <property type="entry name" value="FnI-like domain"/>
    <property type="match status" value="1"/>
</dbReference>
<evidence type="ECO:0000313" key="6">
    <source>
        <dbReference type="Proteomes" id="UP000887578"/>
    </source>
</evidence>
<organism evidence="6 7">
    <name type="scientific">Panagrolaimus davidi</name>
    <dbReference type="NCBI Taxonomy" id="227884"/>
    <lineage>
        <taxon>Eukaryota</taxon>
        <taxon>Metazoa</taxon>
        <taxon>Ecdysozoa</taxon>
        <taxon>Nematoda</taxon>
        <taxon>Chromadorea</taxon>
        <taxon>Rhabditida</taxon>
        <taxon>Tylenchina</taxon>
        <taxon>Panagrolaimomorpha</taxon>
        <taxon>Panagrolaimoidea</taxon>
        <taxon>Panagrolaimidae</taxon>
        <taxon>Panagrolaimus</taxon>
    </lineage>
</organism>
<dbReference type="Pfam" id="PF00093">
    <property type="entry name" value="VWC"/>
    <property type="match status" value="1"/>
</dbReference>
<keyword evidence="2" id="KW-0964">Secreted</keyword>